<keyword evidence="9 19" id="KW-0547">Nucleotide-binding</keyword>
<keyword evidence="12 21" id="KW-1133">Transmembrane helix</keyword>
<evidence type="ECO:0000259" key="23">
    <source>
        <dbReference type="PROSITE" id="PS50011"/>
    </source>
</evidence>
<dbReference type="GO" id="GO:0051707">
    <property type="term" value="P:response to other organism"/>
    <property type="evidence" value="ECO:0007669"/>
    <property type="project" value="UniProtKB-ARBA"/>
</dbReference>
<dbReference type="FunFam" id="3.30.200.20:FF:000178">
    <property type="entry name" value="serine/threonine-protein kinase PBS1-like"/>
    <property type="match status" value="1"/>
</dbReference>
<evidence type="ECO:0000256" key="1">
    <source>
        <dbReference type="ARBA" id="ARBA00004479"/>
    </source>
</evidence>
<evidence type="ECO:0000256" key="16">
    <source>
        <dbReference type="ARBA" id="ARBA00023180"/>
    </source>
</evidence>
<evidence type="ECO:0000256" key="17">
    <source>
        <dbReference type="ARBA" id="ARBA00047899"/>
    </source>
</evidence>
<keyword evidence="26" id="KW-1185">Reference proteome</keyword>
<dbReference type="PROSITE" id="PS00107">
    <property type="entry name" value="PROTEIN_KINASE_ATP"/>
    <property type="match status" value="1"/>
</dbReference>
<keyword evidence="8" id="KW-0430">Lectin</keyword>
<dbReference type="PROSITE" id="PS50011">
    <property type="entry name" value="PROTEIN_KINASE_DOM"/>
    <property type="match status" value="1"/>
</dbReference>
<dbReference type="AlphaFoldDB" id="A0ABC9EAX3"/>
<accession>A0ABC9EAX3</accession>
<evidence type="ECO:0000256" key="8">
    <source>
        <dbReference type="ARBA" id="ARBA00022734"/>
    </source>
</evidence>
<evidence type="ECO:0000256" key="12">
    <source>
        <dbReference type="ARBA" id="ARBA00022989"/>
    </source>
</evidence>
<evidence type="ECO:0000256" key="19">
    <source>
        <dbReference type="PIRNR" id="PIRNR000641"/>
    </source>
</evidence>
<dbReference type="GO" id="GO:0030246">
    <property type="term" value="F:carbohydrate binding"/>
    <property type="evidence" value="ECO:0007669"/>
    <property type="project" value="UniProtKB-KW"/>
</dbReference>
<comment type="catalytic activity">
    <reaction evidence="18 19">
        <text>L-seryl-[protein] + ATP = O-phospho-L-seryl-[protein] + ADP + H(+)</text>
        <dbReference type="Rhea" id="RHEA:17989"/>
        <dbReference type="Rhea" id="RHEA-COMP:9863"/>
        <dbReference type="Rhea" id="RHEA-COMP:11604"/>
        <dbReference type="ChEBI" id="CHEBI:15378"/>
        <dbReference type="ChEBI" id="CHEBI:29999"/>
        <dbReference type="ChEBI" id="CHEBI:30616"/>
        <dbReference type="ChEBI" id="CHEBI:83421"/>
        <dbReference type="ChEBI" id="CHEBI:456216"/>
        <dbReference type="EC" id="2.7.11.1"/>
    </reaction>
</comment>
<dbReference type="SUPFAM" id="SSF56112">
    <property type="entry name" value="Protein kinase-like (PK-like)"/>
    <property type="match status" value="1"/>
</dbReference>
<evidence type="ECO:0000313" key="26">
    <source>
        <dbReference type="Proteomes" id="UP001497457"/>
    </source>
</evidence>
<dbReference type="InterPro" id="IPR024171">
    <property type="entry name" value="SRK-like_kinase"/>
</dbReference>
<dbReference type="Gene3D" id="2.90.10.30">
    <property type="match status" value="1"/>
</dbReference>
<dbReference type="InterPro" id="IPR017441">
    <property type="entry name" value="Protein_kinase_ATP_BS"/>
</dbReference>
<dbReference type="SUPFAM" id="SSF51110">
    <property type="entry name" value="alpha-D-mannose-specific plant lectins"/>
    <property type="match status" value="1"/>
</dbReference>
<reference evidence="25" key="1">
    <citation type="submission" date="2024-10" db="EMBL/GenBank/DDBJ databases">
        <authorList>
            <person name="Ryan C."/>
        </authorList>
    </citation>
    <scope>NUCLEOTIDE SEQUENCE [LARGE SCALE GENOMIC DNA]</scope>
</reference>
<comment type="similarity">
    <text evidence="19">Belongs to the protein kinase superfamily. Ser/Thr protein kinase family.</text>
</comment>
<evidence type="ECO:0000256" key="14">
    <source>
        <dbReference type="ARBA" id="ARBA00023157"/>
    </source>
</evidence>
<keyword evidence="4" id="KW-0597">Phosphoprotein</keyword>
<evidence type="ECO:0000256" key="7">
    <source>
        <dbReference type="ARBA" id="ARBA00022729"/>
    </source>
</evidence>
<keyword evidence="5 19" id="KW-0808">Transferase</keyword>
<dbReference type="GO" id="GO:0016020">
    <property type="term" value="C:membrane"/>
    <property type="evidence" value="ECO:0007669"/>
    <property type="project" value="UniProtKB-SubCell"/>
</dbReference>
<gene>
    <name evidence="25" type="ORF">URODEC1_LOCUS93161</name>
</gene>
<dbReference type="FunFam" id="2.90.10.30:FF:000003">
    <property type="entry name" value="Os04g0303100 protein"/>
    <property type="match status" value="1"/>
</dbReference>
<protein>
    <recommendedName>
        <fullName evidence="19">Receptor-like serine/threonine-protein kinase</fullName>
        <ecNumber evidence="19">2.7.11.1</ecNumber>
    </recommendedName>
</protein>
<feature type="chain" id="PRO_5044775388" description="Receptor-like serine/threonine-protein kinase" evidence="22">
    <location>
        <begin position="21"/>
        <end position="846"/>
    </location>
</feature>
<evidence type="ECO:0000256" key="10">
    <source>
        <dbReference type="ARBA" id="ARBA00022777"/>
    </source>
</evidence>
<keyword evidence="15" id="KW-0675">Receptor</keyword>
<dbReference type="PIRSF" id="PIRSF000641">
    <property type="entry name" value="SRK"/>
    <property type="match status" value="1"/>
</dbReference>
<evidence type="ECO:0000313" key="25">
    <source>
        <dbReference type="EMBL" id="CAL5053272.1"/>
    </source>
</evidence>
<dbReference type="CDD" id="cd00028">
    <property type="entry name" value="B_lectin"/>
    <property type="match status" value="1"/>
</dbReference>
<dbReference type="Gene3D" id="1.10.510.10">
    <property type="entry name" value="Transferase(Phosphotransferase) domain 1"/>
    <property type="match status" value="1"/>
</dbReference>
<sequence length="846" mass="94294">MYHSMLLLLHFSLLIINSSSELANPVLNKSFVANIELGTTWKNNSSLLHNERPDDYFSVRLIFPHPYATTRISVRPYVDSVRLFACGFFCAGLAANCDAYILSIFIINAFSDGAVLHLESPQVIWSANRNRPVSENATVQLTELGDLVLYDADGTLVWFTNTTNKSVVGMNLTESGNLMLLDHTNMEVWRSFDHPTDTLVTGQMLQLGQKLMASTSQTNWAKGKFYLTVLADGMYAFAGVDAPLAYYRSPTGGNITTNASAYIVLKNGSLEVFTSFRGTEAPDYQIRLPPDAYGMEFVRLDWDGHLRQYQWGDSSGDWDWVSSDVLDIADPCSYPLACGEYGVCSDGQCSCPDAALRQSGIFELIDPRELNHGCFLSDSLSCGSLQKARFLALPNTTRFNIVYNWTTNEGNCKLSCLDDCSCKVAFFLHRNNSSGFCFLASDTFSMISINAQSSSRNFSSYAFVKVQEHKPVLTKEKIVIALIVGSLTFFATVVVLVLIAIRNRSAEPLHGGDIIDQLPGLPTRFSFESLKLATGDFSRKIGAGGSGSVFEGHIGDKHVAVKRLDGINQGEMEFLMEVQTVGSINHIHLVNLIGFCAEKSHRLLVYEYMPNGSLDKWIFASHQAAPLDWETRLKIITDVARGLAYLHSDCRQTIAHLDIKPQNILLDEMFSAKVSDFGLAKLFDRDQSTIMTRLRGTPGYLAPEWLTSVITEKVDVYSFGIVVMEILCGRRNLDYSQPEESRHLVSMVQEKAKDDQLLDLIDSRSTDLELHLDEVFRMMNLALWCLQVDTSRRPSMSLVVKVLEGTMAIETDLDLDLVNIDLMVANRAARRNEMTLQIESILSGPR</sequence>
<dbReference type="PANTHER" id="PTHR47976:SF13">
    <property type="entry name" value="RECEPTOR-LIKE SERINE_THREONINE-PROTEIN KINASE"/>
    <property type="match status" value="1"/>
</dbReference>
<dbReference type="PROSITE" id="PS00108">
    <property type="entry name" value="PROTEIN_KINASE_ST"/>
    <property type="match status" value="1"/>
</dbReference>
<keyword evidence="10 19" id="KW-0418">Kinase</keyword>
<dbReference type="SMART" id="SM00220">
    <property type="entry name" value="S_TKc"/>
    <property type="match status" value="1"/>
</dbReference>
<dbReference type="GO" id="GO:0004674">
    <property type="term" value="F:protein serine/threonine kinase activity"/>
    <property type="evidence" value="ECO:0007669"/>
    <property type="project" value="UniProtKB-KW"/>
</dbReference>
<dbReference type="InterPro" id="IPR000719">
    <property type="entry name" value="Prot_kinase_dom"/>
</dbReference>
<dbReference type="FunFam" id="1.10.510.10:FF:000248">
    <property type="entry name" value="S-receptor-like kinase 5"/>
    <property type="match status" value="1"/>
</dbReference>
<keyword evidence="13 21" id="KW-0472">Membrane</keyword>
<keyword evidence="2 19" id="KW-0723">Serine/threonine-protein kinase</keyword>
<keyword evidence="7 22" id="KW-0732">Signal</keyword>
<keyword evidence="6 21" id="KW-0812">Transmembrane</keyword>
<keyword evidence="3" id="KW-0245">EGF-like domain</keyword>
<name>A0ABC9EAX3_9POAL</name>
<evidence type="ECO:0000256" key="15">
    <source>
        <dbReference type="ARBA" id="ARBA00023170"/>
    </source>
</evidence>
<keyword evidence="11 19" id="KW-0067">ATP-binding</keyword>
<feature type="signal peptide" evidence="22">
    <location>
        <begin position="1"/>
        <end position="20"/>
    </location>
</feature>
<dbReference type="EMBL" id="OZ075146">
    <property type="protein sequence ID" value="CAL5053272.1"/>
    <property type="molecule type" value="Genomic_DNA"/>
</dbReference>
<dbReference type="CDD" id="cd14066">
    <property type="entry name" value="STKc_IRAK"/>
    <property type="match status" value="1"/>
</dbReference>
<dbReference type="FunFam" id="2.90.10.10:FF:000039">
    <property type="entry name" value="G-type lectin S-receptor-like serine/threonine-protein kinase SD2-5"/>
    <property type="match status" value="1"/>
</dbReference>
<dbReference type="SMART" id="SM00108">
    <property type="entry name" value="B_lectin"/>
    <property type="match status" value="1"/>
</dbReference>
<evidence type="ECO:0000256" key="18">
    <source>
        <dbReference type="ARBA" id="ARBA00048679"/>
    </source>
</evidence>
<dbReference type="PROSITE" id="PS50927">
    <property type="entry name" value="BULB_LECTIN"/>
    <property type="match status" value="1"/>
</dbReference>
<evidence type="ECO:0000256" key="13">
    <source>
        <dbReference type="ARBA" id="ARBA00023136"/>
    </source>
</evidence>
<feature type="binding site" evidence="20">
    <location>
        <position position="562"/>
    </location>
    <ligand>
        <name>ATP</name>
        <dbReference type="ChEBI" id="CHEBI:30616"/>
    </ligand>
</feature>
<feature type="domain" description="Protein kinase" evidence="23">
    <location>
        <begin position="535"/>
        <end position="807"/>
    </location>
</feature>
<dbReference type="InterPro" id="IPR001480">
    <property type="entry name" value="Bulb-type_lectin_dom"/>
</dbReference>
<dbReference type="Proteomes" id="UP001497457">
    <property type="component" value="Chromosome 36b"/>
</dbReference>
<evidence type="ECO:0000259" key="24">
    <source>
        <dbReference type="PROSITE" id="PS50927"/>
    </source>
</evidence>
<dbReference type="InterPro" id="IPR008271">
    <property type="entry name" value="Ser/Thr_kinase_AS"/>
</dbReference>
<dbReference type="InterPro" id="IPR051343">
    <property type="entry name" value="G-type_lectin_kinases/EP1-like"/>
</dbReference>
<evidence type="ECO:0000256" key="11">
    <source>
        <dbReference type="ARBA" id="ARBA00022840"/>
    </source>
</evidence>
<comment type="catalytic activity">
    <reaction evidence="17 19">
        <text>L-threonyl-[protein] + ATP = O-phospho-L-threonyl-[protein] + ADP + H(+)</text>
        <dbReference type="Rhea" id="RHEA:46608"/>
        <dbReference type="Rhea" id="RHEA-COMP:11060"/>
        <dbReference type="Rhea" id="RHEA-COMP:11605"/>
        <dbReference type="ChEBI" id="CHEBI:15378"/>
        <dbReference type="ChEBI" id="CHEBI:30013"/>
        <dbReference type="ChEBI" id="CHEBI:30616"/>
        <dbReference type="ChEBI" id="CHEBI:61977"/>
        <dbReference type="ChEBI" id="CHEBI:456216"/>
        <dbReference type="EC" id="2.7.11.1"/>
    </reaction>
</comment>
<feature type="domain" description="Bulb-type lectin" evidence="24">
    <location>
        <begin position="68"/>
        <end position="193"/>
    </location>
</feature>
<evidence type="ECO:0000256" key="6">
    <source>
        <dbReference type="ARBA" id="ARBA00022692"/>
    </source>
</evidence>
<dbReference type="Pfam" id="PF01453">
    <property type="entry name" value="B_lectin"/>
    <property type="match status" value="1"/>
</dbReference>
<dbReference type="EC" id="2.7.11.1" evidence="19"/>
<feature type="transmembrane region" description="Helical" evidence="21">
    <location>
        <begin position="478"/>
        <end position="501"/>
    </location>
</feature>
<proteinExistence type="inferred from homology"/>
<dbReference type="InterPro" id="IPR036426">
    <property type="entry name" value="Bulb-type_lectin_dom_sf"/>
</dbReference>
<dbReference type="Gene3D" id="3.30.200.20">
    <property type="entry name" value="Phosphorylase Kinase, domain 1"/>
    <property type="match status" value="1"/>
</dbReference>
<keyword evidence="16" id="KW-0325">Glycoprotein</keyword>
<comment type="subcellular location">
    <subcellularLocation>
        <location evidence="1">Membrane</location>
        <topology evidence="1">Single-pass type I membrane protein</topology>
    </subcellularLocation>
</comment>
<dbReference type="Pfam" id="PF00069">
    <property type="entry name" value="Pkinase"/>
    <property type="match status" value="1"/>
</dbReference>
<evidence type="ECO:0000256" key="5">
    <source>
        <dbReference type="ARBA" id="ARBA00022679"/>
    </source>
</evidence>
<dbReference type="GO" id="GO:0005524">
    <property type="term" value="F:ATP binding"/>
    <property type="evidence" value="ECO:0007669"/>
    <property type="project" value="UniProtKB-UniRule"/>
</dbReference>
<keyword evidence="14" id="KW-1015">Disulfide bond</keyword>
<evidence type="ECO:0000256" key="4">
    <source>
        <dbReference type="ARBA" id="ARBA00022553"/>
    </source>
</evidence>
<evidence type="ECO:0000256" key="3">
    <source>
        <dbReference type="ARBA" id="ARBA00022536"/>
    </source>
</evidence>
<dbReference type="InterPro" id="IPR011009">
    <property type="entry name" value="Kinase-like_dom_sf"/>
</dbReference>
<evidence type="ECO:0000256" key="22">
    <source>
        <dbReference type="SAM" id="SignalP"/>
    </source>
</evidence>
<evidence type="ECO:0000256" key="9">
    <source>
        <dbReference type="ARBA" id="ARBA00022741"/>
    </source>
</evidence>
<evidence type="ECO:0000256" key="2">
    <source>
        <dbReference type="ARBA" id="ARBA00022527"/>
    </source>
</evidence>
<organism evidence="25 26">
    <name type="scientific">Urochloa decumbens</name>
    <dbReference type="NCBI Taxonomy" id="240449"/>
    <lineage>
        <taxon>Eukaryota</taxon>
        <taxon>Viridiplantae</taxon>
        <taxon>Streptophyta</taxon>
        <taxon>Embryophyta</taxon>
        <taxon>Tracheophyta</taxon>
        <taxon>Spermatophyta</taxon>
        <taxon>Magnoliopsida</taxon>
        <taxon>Liliopsida</taxon>
        <taxon>Poales</taxon>
        <taxon>Poaceae</taxon>
        <taxon>PACMAD clade</taxon>
        <taxon>Panicoideae</taxon>
        <taxon>Panicodae</taxon>
        <taxon>Paniceae</taxon>
        <taxon>Melinidinae</taxon>
        <taxon>Urochloa</taxon>
    </lineage>
</organism>
<dbReference type="PANTHER" id="PTHR47976">
    <property type="entry name" value="G-TYPE LECTIN S-RECEPTOR-LIKE SERINE/THREONINE-PROTEIN KINASE SD2-5"/>
    <property type="match status" value="1"/>
</dbReference>
<evidence type="ECO:0000256" key="21">
    <source>
        <dbReference type="SAM" id="Phobius"/>
    </source>
</evidence>
<evidence type="ECO:0000256" key="20">
    <source>
        <dbReference type="PROSITE-ProRule" id="PRU10141"/>
    </source>
</evidence>